<dbReference type="Gene3D" id="2.60.40.1910">
    <property type="match status" value="1"/>
</dbReference>
<evidence type="ECO:0000256" key="3">
    <source>
        <dbReference type="ARBA" id="ARBA00022723"/>
    </source>
</evidence>
<feature type="domain" description="ERAP1-like C-terminal" evidence="10">
    <location>
        <begin position="598"/>
        <end position="914"/>
    </location>
</feature>
<keyword evidence="4 7" id="KW-0378">Hydrolase</keyword>
<dbReference type="EMBL" id="CALNXK010000099">
    <property type="protein sequence ID" value="CAH3154733.1"/>
    <property type="molecule type" value="Genomic_DNA"/>
</dbReference>
<dbReference type="EC" id="3.4.11.-" evidence="7"/>
<evidence type="ECO:0000259" key="9">
    <source>
        <dbReference type="Pfam" id="PF01433"/>
    </source>
</evidence>
<dbReference type="Pfam" id="PF11838">
    <property type="entry name" value="ERAP1_C"/>
    <property type="match status" value="1"/>
</dbReference>
<dbReference type="Pfam" id="PF01433">
    <property type="entry name" value="Peptidase_M1"/>
    <property type="match status" value="1"/>
</dbReference>
<evidence type="ECO:0000256" key="2">
    <source>
        <dbReference type="ARBA" id="ARBA00022670"/>
    </source>
</evidence>
<dbReference type="InterPro" id="IPR014782">
    <property type="entry name" value="Peptidase_M1_dom"/>
</dbReference>
<evidence type="ECO:0000313" key="12">
    <source>
        <dbReference type="EMBL" id="CAH3154733.1"/>
    </source>
</evidence>
<comment type="caution">
    <text evidence="12">The sequence shown here is derived from an EMBL/GenBank/DDBJ whole genome shotgun (WGS) entry which is preliminary data.</text>
</comment>
<dbReference type="InterPro" id="IPR024571">
    <property type="entry name" value="ERAP1-like_C_dom"/>
</dbReference>
<dbReference type="Gene3D" id="1.25.50.20">
    <property type="match status" value="1"/>
</dbReference>
<evidence type="ECO:0000256" key="8">
    <source>
        <dbReference type="SAM" id="SignalP"/>
    </source>
</evidence>
<dbReference type="InterPro" id="IPR001930">
    <property type="entry name" value="Peptidase_M1"/>
</dbReference>
<dbReference type="InterPro" id="IPR034016">
    <property type="entry name" value="M1_APN-typ"/>
</dbReference>
<dbReference type="Gene3D" id="1.10.390.10">
    <property type="entry name" value="Neutral Protease Domain 2"/>
    <property type="match status" value="1"/>
</dbReference>
<protein>
    <recommendedName>
        <fullName evidence="7">Aminopeptidase</fullName>
        <ecNumber evidence="7">3.4.11.-</ecNumber>
    </recommendedName>
</protein>
<dbReference type="Gene3D" id="2.60.40.1730">
    <property type="entry name" value="tricorn interacting facor f3 domain"/>
    <property type="match status" value="1"/>
</dbReference>
<feature type="domain" description="Peptidase M1 membrane alanine aminopeptidase" evidence="9">
    <location>
        <begin position="303"/>
        <end position="520"/>
    </location>
</feature>
<evidence type="ECO:0000256" key="5">
    <source>
        <dbReference type="ARBA" id="ARBA00022833"/>
    </source>
</evidence>
<dbReference type="InterPro" id="IPR050344">
    <property type="entry name" value="Peptidase_M1_aminopeptidases"/>
</dbReference>
<evidence type="ECO:0000259" key="11">
    <source>
        <dbReference type="Pfam" id="PF17900"/>
    </source>
</evidence>
<keyword evidence="3 7" id="KW-0479">Metal-binding</keyword>
<evidence type="ECO:0000256" key="1">
    <source>
        <dbReference type="ARBA" id="ARBA00010136"/>
    </source>
</evidence>
<feature type="chain" id="PRO_5047514206" description="Aminopeptidase" evidence="8">
    <location>
        <begin position="29"/>
        <end position="934"/>
    </location>
</feature>
<evidence type="ECO:0000256" key="4">
    <source>
        <dbReference type="ARBA" id="ARBA00022801"/>
    </source>
</evidence>
<dbReference type="SUPFAM" id="SSF55486">
    <property type="entry name" value="Metalloproteases ('zincins'), catalytic domain"/>
    <property type="match status" value="1"/>
</dbReference>
<comment type="cofactor">
    <cofactor evidence="7">
        <name>Zn(2+)</name>
        <dbReference type="ChEBI" id="CHEBI:29105"/>
    </cofactor>
    <text evidence="7">Binds 1 zinc ion per subunit.</text>
</comment>
<keyword evidence="7" id="KW-0031">Aminopeptidase</keyword>
<evidence type="ECO:0000256" key="7">
    <source>
        <dbReference type="RuleBase" id="RU364040"/>
    </source>
</evidence>
<keyword evidence="13" id="KW-1185">Reference proteome</keyword>
<proteinExistence type="inferred from homology"/>
<dbReference type="InterPro" id="IPR045357">
    <property type="entry name" value="Aminopeptidase_N-like_N"/>
</dbReference>
<dbReference type="Pfam" id="PF17900">
    <property type="entry name" value="Peptidase_M1_N"/>
    <property type="match status" value="1"/>
</dbReference>
<keyword evidence="6 7" id="KW-0482">Metalloprotease</keyword>
<dbReference type="SUPFAM" id="SSF63737">
    <property type="entry name" value="Leukotriene A4 hydrolase N-terminal domain"/>
    <property type="match status" value="1"/>
</dbReference>
<dbReference type="CDD" id="cd09601">
    <property type="entry name" value="M1_APN-Q_like"/>
    <property type="match status" value="1"/>
</dbReference>
<dbReference type="InterPro" id="IPR027268">
    <property type="entry name" value="Peptidase_M4/M1_CTD_sf"/>
</dbReference>
<evidence type="ECO:0000259" key="10">
    <source>
        <dbReference type="Pfam" id="PF11838"/>
    </source>
</evidence>
<keyword evidence="2 7" id="KW-0645">Protease</keyword>
<name>A0ABN8Q3Z1_9CNID</name>
<dbReference type="InterPro" id="IPR042097">
    <property type="entry name" value="Aminopeptidase_N-like_N_sf"/>
</dbReference>
<dbReference type="PANTHER" id="PTHR11533:SF299">
    <property type="entry name" value="AMINOPEPTIDASE"/>
    <property type="match status" value="1"/>
</dbReference>
<feature type="domain" description="Aminopeptidase N-like N-terminal" evidence="11">
    <location>
        <begin position="56"/>
        <end position="268"/>
    </location>
</feature>
<dbReference type="PRINTS" id="PR00756">
    <property type="entry name" value="ALADIPTASE"/>
</dbReference>
<organism evidence="12 13">
    <name type="scientific">Porites lobata</name>
    <dbReference type="NCBI Taxonomy" id="104759"/>
    <lineage>
        <taxon>Eukaryota</taxon>
        <taxon>Metazoa</taxon>
        <taxon>Cnidaria</taxon>
        <taxon>Anthozoa</taxon>
        <taxon>Hexacorallia</taxon>
        <taxon>Scleractinia</taxon>
        <taxon>Fungiina</taxon>
        <taxon>Poritidae</taxon>
        <taxon>Porites</taxon>
    </lineage>
</organism>
<evidence type="ECO:0000256" key="6">
    <source>
        <dbReference type="ARBA" id="ARBA00023049"/>
    </source>
</evidence>
<sequence length="934" mass="107781">MHATSYRRLLRFVLYVLLLGSLVTLGEGRIHGRKIITRIGDNFPWGSLRLPQTLFPLNYKITLDTDLKLFTVKGEVGITVKCEKPTANIILHLRDMNVTKTAVFEKKQQDVKFSDDLRDVYENEVLIERDAKKQQDRELHVLKTMKNKTLEMFLIKVKEELIRGQTYKIYIQFNYPLTDKLLGFYRSSYTAKDGEKRYLAATLFEPTDARSAFPCFDEPAMKATFTVTIIRQGQYRALSNMPIDSTVKIGEDLYADHFKESVKMSTYLVAFLVSDFKSIETNTSSGIKVRLWAPPSQISQGTYALDIAATTLSNYEKFFKIPFPLPKQDLVAIPDFGTGAEENWGLIGYSAAMVLFDSNKTSDSIKQDVCETVTHELAHQWFGNLVTMKWWNDLWLNEGFATYMEDIGSSFVERNWSMLDQFILEKLYKAFSDDQSKFSHPISVEVKDPKEINNIFDSISYEKGASVIRMLRDFLGSEGFTSGLQLYLKKFAYGNAVTDDLWACMTQQTGINVKKVMDTWILQMGLPVVTITRMDQEKARADQTLFLIAPGAKPNQSSPFDYTWNIPLTYITQKNKTRAQVWMNRGPASLNWASSDGWIKANVDQIGYYRVNYETENWKSLYNQLLSDHKALSAADRSGLIDDAFHLARSNLLKQTIALDLTEYIIKETDYVPLKTFVANMYYIGDNLLLRKSIGLFKSYMLQQLDPTIKRLGWDDEGSHLDKLLRPYIFLTACDCSDKAVISRVKRMFQLAMEGHFITSNLRAVVYSIGVREGGVREWNQAYDKYKSTNIASEKEILLSALSYTLVPEMIERCLNYSLDKDKIRPQDTLAVISDLAYDPRTWRMAWDFVRNNWKILYRKYSRGSDLWSDLITKLMVKCNTQAQLKEFMEFFKDYPSTASAYRQVQMGMEQIRANIMWLSEHEDKVTAWLKRHV</sequence>
<accession>A0ABN8Q3Z1</accession>
<feature type="signal peptide" evidence="8">
    <location>
        <begin position="1"/>
        <end position="28"/>
    </location>
</feature>
<comment type="similarity">
    <text evidence="1 7">Belongs to the peptidase M1 family.</text>
</comment>
<reference evidence="12 13" key="1">
    <citation type="submission" date="2022-05" db="EMBL/GenBank/DDBJ databases">
        <authorList>
            <consortium name="Genoscope - CEA"/>
            <person name="William W."/>
        </authorList>
    </citation>
    <scope>NUCLEOTIDE SEQUENCE [LARGE SCALE GENOMIC DNA]</scope>
</reference>
<gene>
    <name evidence="12" type="ORF">PLOB_00050147</name>
</gene>
<keyword evidence="5 7" id="KW-0862">Zinc</keyword>
<evidence type="ECO:0000313" key="13">
    <source>
        <dbReference type="Proteomes" id="UP001159405"/>
    </source>
</evidence>
<keyword evidence="8" id="KW-0732">Signal</keyword>
<dbReference type="Proteomes" id="UP001159405">
    <property type="component" value="Unassembled WGS sequence"/>
</dbReference>
<dbReference type="PANTHER" id="PTHR11533">
    <property type="entry name" value="PROTEASE M1 ZINC METALLOPROTEASE"/>
    <property type="match status" value="1"/>
</dbReference>